<dbReference type="PANTHER" id="PTHR36448:SF2">
    <property type="entry name" value="CUPIN TYPE-1 DOMAIN-CONTAINING PROTEIN"/>
    <property type="match status" value="1"/>
</dbReference>
<dbReference type="SUPFAM" id="SSF51182">
    <property type="entry name" value="RmlC-like cupins"/>
    <property type="match status" value="1"/>
</dbReference>
<accession>A0A2H5FR13</accession>
<organism evidence="2 3">
    <name type="scientific">Legionella sainthelensi</name>
    <dbReference type="NCBI Taxonomy" id="28087"/>
    <lineage>
        <taxon>Bacteria</taxon>
        <taxon>Pseudomonadati</taxon>
        <taxon>Pseudomonadota</taxon>
        <taxon>Gammaproteobacteria</taxon>
        <taxon>Legionellales</taxon>
        <taxon>Legionellaceae</taxon>
        <taxon>Legionella</taxon>
    </lineage>
</organism>
<proteinExistence type="predicted"/>
<dbReference type="EMBL" id="CP025491">
    <property type="protein sequence ID" value="AUH73940.1"/>
    <property type="molecule type" value="Genomic_DNA"/>
</dbReference>
<feature type="domain" description="Cupin type-2" evidence="1">
    <location>
        <begin position="60"/>
        <end position="106"/>
    </location>
</feature>
<dbReference type="AlphaFoldDB" id="A0A2H5FR13"/>
<dbReference type="PANTHER" id="PTHR36448">
    <property type="entry name" value="BLR7373 PROTEIN"/>
    <property type="match status" value="1"/>
</dbReference>
<dbReference type="InterPro" id="IPR011051">
    <property type="entry name" value="RmlC_Cupin_sf"/>
</dbReference>
<dbReference type="Pfam" id="PF07883">
    <property type="entry name" value="Cupin_2"/>
    <property type="match status" value="1"/>
</dbReference>
<evidence type="ECO:0000313" key="3">
    <source>
        <dbReference type="Proteomes" id="UP000234343"/>
    </source>
</evidence>
<dbReference type="KEGG" id="lsh:CAB17_07575"/>
<name>A0A2H5FR13_9GAMM</name>
<protein>
    <recommendedName>
        <fullName evidence="1">Cupin type-2 domain-containing protein</fullName>
    </recommendedName>
</protein>
<gene>
    <name evidence="2" type="ORF">CAB17_07575</name>
</gene>
<evidence type="ECO:0000259" key="1">
    <source>
        <dbReference type="Pfam" id="PF07883"/>
    </source>
</evidence>
<dbReference type="InterPro" id="IPR014710">
    <property type="entry name" value="RmlC-like_jellyroll"/>
</dbReference>
<dbReference type="PIRSF" id="PIRSF019307">
    <property type="entry name" value="UCP019307"/>
    <property type="match status" value="1"/>
</dbReference>
<dbReference type="InterPro" id="IPR013096">
    <property type="entry name" value="Cupin_2"/>
</dbReference>
<dbReference type="CDD" id="cd02219">
    <property type="entry name" value="cupin_YjlB-like"/>
    <property type="match status" value="1"/>
</dbReference>
<dbReference type="InterPro" id="IPR047121">
    <property type="entry name" value="YjiB-like"/>
</dbReference>
<dbReference type="Proteomes" id="UP000234343">
    <property type="component" value="Chromosome"/>
</dbReference>
<dbReference type="RefSeq" id="WP_101901550.1">
    <property type="nucleotide sequence ID" value="NZ_CP025491.2"/>
</dbReference>
<evidence type="ECO:0000313" key="2">
    <source>
        <dbReference type="EMBL" id="AUH73940.1"/>
    </source>
</evidence>
<keyword evidence="3" id="KW-1185">Reference proteome</keyword>
<sequence>MEIIQKMISPQDYLPGNPYYPLLIYKQALINSNEPSKVIQDRLEQNNWSHSWVDSIYDFHHYHCNTHEVLVIISGDCQVQFGGDNGPVYTVNQGDVIIIPAGVAHKSLGKSNNFQCIGAYPLDVGYDMNYGTPEEYSKALDAVKLVGLPKKDPIFGDKKLLFNYWK</sequence>
<dbReference type="InterPro" id="IPR014500">
    <property type="entry name" value="UCP019307_cupin"/>
</dbReference>
<dbReference type="Gene3D" id="2.60.120.10">
    <property type="entry name" value="Jelly Rolls"/>
    <property type="match status" value="1"/>
</dbReference>
<reference evidence="2 3" key="1">
    <citation type="submission" date="2017-12" db="EMBL/GenBank/DDBJ databases">
        <title>Legionella sainthelensi LA01-117, whole genome sequence of a clinical isolate from New Zealand.</title>
        <authorList>
            <person name="Cree S.L."/>
            <person name="Slow S."/>
            <person name="Kennedy M.A."/>
            <person name="Murdoch D.R."/>
            <person name="Biggs P.J."/>
            <person name="Anderson T."/>
        </authorList>
    </citation>
    <scope>NUCLEOTIDE SEQUENCE [LARGE SCALE GENOMIC DNA]</scope>
    <source>
        <strain evidence="2 3">LA01-117</strain>
    </source>
</reference>